<dbReference type="SUPFAM" id="SSF47203">
    <property type="entry name" value="Acyl-CoA dehydrogenase C-terminal domain-like"/>
    <property type="match status" value="1"/>
</dbReference>
<dbReference type="GO" id="GO:0016627">
    <property type="term" value="F:oxidoreductase activity, acting on the CH-CH group of donors"/>
    <property type="evidence" value="ECO:0007669"/>
    <property type="project" value="InterPro"/>
</dbReference>
<gene>
    <name evidence="2" type="ORF">J2S13_002235</name>
</gene>
<evidence type="ECO:0000259" key="1">
    <source>
        <dbReference type="Pfam" id="PF03241"/>
    </source>
</evidence>
<dbReference type="Pfam" id="PF03241">
    <property type="entry name" value="HpaB"/>
    <property type="match status" value="1"/>
</dbReference>
<sequence>MAHNVFPKVYPRFSEIIQLIGASGMVSLPTKKAFQSVIRTDLDQYLQGANKTAEDRIKIFRLAWDLTMSSFGTRQTQYERYFFGDPVRLANGLYQTYPKNKYVQAISQFLNLKKEK</sequence>
<dbReference type="Proteomes" id="UP001237207">
    <property type="component" value="Unassembled WGS sequence"/>
</dbReference>
<dbReference type="InterPro" id="IPR036250">
    <property type="entry name" value="AcylCo_DH-like_C"/>
</dbReference>
<comment type="caution">
    <text evidence="2">The sequence shown here is derived from an EMBL/GenBank/DDBJ whole genome shotgun (WGS) entry which is preliminary data.</text>
</comment>
<dbReference type="PANTHER" id="PTHR36117:SF3">
    <property type="entry name" value="4-HYDROXYPHENYLACETATE 3-MONOOXYGENASE-RELATED"/>
    <property type="match status" value="1"/>
</dbReference>
<dbReference type="InterPro" id="IPR024719">
    <property type="entry name" value="HpaB/PvcC/4-BUDH_C"/>
</dbReference>
<feature type="domain" description="HpaB/PvcC/4-BUDH C-terminal" evidence="1">
    <location>
        <begin position="2"/>
        <end position="110"/>
    </location>
</feature>
<keyword evidence="3" id="KW-1185">Reference proteome</keyword>
<evidence type="ECO:0000313" key="3">
    <source>
        <dbReference type="Proteomes" id="UP001237207"/>
    </source>
</evidence>
<protein>
    <submittedName>
        <fullName evidence="2">Aromatic ring hydroxylase</fullName>
    </submittedName>
</protein>
<dbReference type="InterPro" id="IPR004925">
    <property type="entry name" value="HpaB/PvcC/4-BUDH"/>
</dbReference>
<dbReference type="Gene3D" id="1.20.140.10">
    <property type="entry name" value="Butyryl-CoA Dehydrogenase, subunit A, domain 3"/>
    <property type="match status" value="1"/>
</dbReference>
<organism evidence="2 3">
    <name type="scientific">Oikeobacillus pervagus</name>
    <dbReference type="NCBI Taxonomy" id="1325931"/>
    <lineage>
        <taxon>Bacteria</taxon>
        <taxon>Bacillati</taxon>
        <taxon>Bacillota</taxon>
        <taxon>Bacilli</taxon>
        <taxon>Bacillales</taxon>
        <taxon>Bacillaceae</taxon>
        <taxon>Oikeobacillus</taxon>
    </lineage>
</organism>
<dbReference type="AlphaFoldDB" id="A0AAJ1SZQ0"/>
<accession>A0AAJ1SZQ0</accession>
<proteinExistence type="predicted"/>
<reference evidence="2" key="1">
    <citation type="submission" date="2023-07" db="EMBL/GenBank/DDBJ databases">
        <title>Genomic Encyclopedia of Type Strains, Phase IV (KMG-IV): sequencing the most valuable type-strain genomes for metagenomic binning, comparative biology and taxonomic classification.</title>
        <authorList>
            <person name="Goeker M."/>
        </authorList>
    </citation>
    <scope>NUCLEOTIDE SEQUENCE</scope>
    <source>
        <strain evidence="2">DSM 23947</strain>
    </source>
</reference>
<evidence type="ECO:0000313" key="2">
    <source>
        <dbReference type="EMBL" id="MDQ0215815.1"/>
    </source>
</evidence>
<dbReference type="EMBL" id="JAUSUC010000027">
    <property type="protein sequence ID" value="MDQ0215815.1"/>
    <property type="molecule type" value="Genomic_DNA"/>
</dbReference>
<dbReference type="PANTHER" id="PTHR36117">
    <property type="entry name" value="4-HYDROXYPHENYLACETATE 3-MONOOXYGENASE-RELATED"/>
    <property type="match status" value="1"/>
</dbReference>
<name>A0AAJ1SZQ0_9BACI</name>